<accession>A0ABV8DTY0</accession>
<organism evidence="1 2">
    <name type="scientific">Nocardia jiangsuensis</name>
    <dbReference type="NCBI Taxonomy" id="1691563"/>
    <lineage>
        <taxon>Bacteria</taxon>
        <taxon>Bacillati</taxon>
        <taxon>Actinomycetota</taxon>
        <taxon>Actinomycetes</taxon>
        <taxon>Mycobacteriales</taxon>
        <taxon>Nocardiaceae</taxon>
        <taxon>Nocardia</taxon>
    </lineage>
</organism>
<evidence type="ECO:0000313" key="1">
    <source>
        <dbReference type="EMBL" id="MFC3963461.1"/>
    </source>
</evidence>
<dbReference type="RefSeq" id="WP_378613208.1">
    <property type="nucleotide sequence ID" value="NZ_JBHSAX010000014.1"/>
</dbReference>
<dbReference type="Proteomes" id="UP001595696">
    <property type="component" value="Unassembled WGS sequence"/>
</dbReference>
<name>A0ABV8DTY0_9NOCA</name>
<proteinExistence type="predicted"/>
<sequence>MAGEEVAVGIDEPITVHDWVTHYRDEYGLPVAERGGYLMLPITGRLGVVHVPAVRAHRVRAALDRHGSRGPVLARQIRWSFLAEPDIAPGPQVLESLGRSGIGLPGIGSAVMLPTGFGRWTREGCHWVIPPERDAELPALSTVLRTALAATA</sequence>
<keyword evidence="2" id="KW-1185">Reference proteome</keyword>
<evidence type="ECO:0008006" key="3">
    <source>
        <dbReference type="Google" id="ProtNLM"/>
    </source>
</evidence>
<dbReference type="EMBL" id="JBHSAX010000014">
    <property type="protein sequence ID" value="MFC3963461.1"/>
    <property type="molecule type" value="Genomic_DNA"/>
</dbReference>
<reference evidence="2" key="1">
    <citation type="journal article" date="2019" name="Int. J. Syst. Evol. Microbiol.">
        <title>The Global Catalogue of Microorganisms (GCM) 10K type strain sequencing project: providing services to taxonomists for standard genome sequencing and annotation.</title>
        <authorList>
            <consortium name="The Broad Institute Genomics Platform"/>
            <consortium name="The Broad Institute Genome Sequencing Center for Infectious Disease"/>
            <person name="Wu L."/>
            <person name="Ma J."/>
        </authorList>
    </citation>
    <scope>NUCLEOTIDE SEQUENCE [LARGE SCALE GENOMIC DNA]</scope>
    <source>
        <strain evidence="2">CGMCC 4.7330</strain>
    </source>
</reference>
<protein>
    <recommendedName>
        <fullName evidence="3">DNA primase/polymerase bifunctional N-terminal domain-containing protein</fullName>
    </recommendedName>
</protein>
<comment type="caution">
    <text evidence="1">The sequence shown here is derived from an EMBL/GenBank/DDBJ whole genome shotgun (WGS) entry which is preliminary data.</text>
</comment>
<gene>
    <name evidence="1" type="ORF">ACFO0B_15835</name>
</gene>
<evidence type="ECO:0000313" key="2">
    <source>
        <dbReference type="Proteomes" id="UP001595696"/>
    </source>
</evidence>